<dbReference type="AlphaFoldDB" id="A0A8S1BPW7"/>
<sequence>MQLCHHHLKHIRNSPFGNNITLMQMKSLVKQTEMTEPHVIQPQTTRVDAGAQHGRRQYDHTLGDLFFDG</sequence>
<name>A0A8S1BPW7_ARCPL</name>
<dbReference type="OrthoDB" id="6767540at2759"/>
<reference evidence="1 2" key="1">
    <citation type="submission" date="2020-04" db="EMBL/GenBank/DDBJ databases">
        <authorList>
            <person name="Wallbank WR R."/>
            <person name="Pardo Diaz C."/>
            <person name="Kozak K."/>
            <person name="Martin S."/>
            <person name="Jiggins C."/>
            <person name="Moest M."/>
            <person name="Warren A I."/>
            <person name="Byers J.R.P. K."/>
            <person name="Montejo-Kovacevich G."/>
            <person name="Yen C E."/>
        </authorList>
    </citation>
    <scope>NUCLEOTIDE SEQUENCE [LARGE SCALE GENOMIC DNA]</scope>
</reference>
<dbReference type="EMBL" id="CADEBD010000883">
    <property type="protein sequence ID" value="CAB3260861.1"/>
    <property type="molecule type" value="Genomic_DNA"/>
</dbReference>
<proteinExistence type="predicted"/>
<evidence type="ECO:0000313" key="1">
    <source>
        <dbReference type="EMBL" id="CAB3260861.1"/>
    </source>
</evidence>
<organism evidence="1 2">
    <name type="scientific">Arctia plantaginis</name>
    <name type="common">Wood tiger moth</name>
    <name type="synonym">Phalaena plantaginis</name>
    <dbReference type="NCBI Taxonomy" id="874455"/>
    <lineage>
        <taxon>Eukaryota</taxon>
        <taxon>Metazoa</taxon>
        <taxon>Ecdysozoa</taxon>
        <taxon>Arthropoda</taxon>
        <taxon>Hexapoda</taxon>
        <taxon>Insecta</taxon>
        <taxon>Pterygota</taxon>
        <taxon>Neoptera</taxon>
        <taxon>Endopterygota</taxon>
        <taxon>Lepidoptera</taxon>
        <taxon>Glossata</taxon>
        <taxon>Ditrysia</taxon>
        <taxon>Noctuoidea</taxon>
        <taxon>Erebidae</taxon>
        <taxon>Arctiinae</taxon>
        <taxon>Arctia</taxon>
    </lineage>
</organism>
<comment type="caution">
    <text evidence="1">The sequence shown here is derived from an EMBL/GenBank/DDBJ whole genome shotgun (WGS) entry which is preliminary data.</text>
</comment>
<evidence type="ECO:0000313" key="2">
    <source>
        <dbReference type="Proteomes" id="UP000494256"/>
    </source>
</evidence>
<gene>
    <name evidence="1" type="ORF">APLA_LOCUS17223</name>
</gene>
<dbReference type="Proteomes" id="UP000494256">
    <property type="component" value="Unassembled WGS sequence"/>
</dbReference>
<accession>A0A8S1BPW7</accession>
<protein>
    <submittedName>
        <fullName evidence="1">Uncharacterized protein</fullName>
    </submittedName>
</protein>